<evidence type="ECO:0000313" key="4">
    <source>
        <dbReference type="EMBL" id="MFC4425246.1"/>
    </source>
</evidence>
<sequence length="191" mass="20637">MPDPQTALLLIDVQQAFDDHSAWGGARNHPQAEANIARLLQTFRESGPMVVHVRHASTTEGSPLAPDQPGYRVKPEAAERPGEPVIVKHVNSAFIGTSLHEQLQTMGIRSLVIVGATTDHCCSTTTRMAANLGYQVTFVDDATWTYDKRHPDGQVMDAELVHRVNVASLSGEFADIVMTDDLLAGIRAGGS</sequence>
<proteinExistence type="predicted"/>
<dbReference type="EC" id="3.-.-.-" evidence="4"/>
<organism evidence="4 5">
    <name type="scientific">Deinococcus navajonensis</name>
    <dbReference type="NCBI Taxonomy" id="309884"/>
    <lineage>
        <taxon>Bacteria</taxon>
        <taxon>Thermotogati</taxon>
        <taxon>Deinococcota</taxon>
        <taxon>Deinococci</taxon>
        <taxon>Deinococcales</taxon>
        <taxon>Deinococcaceae</taxon>
        <taxon>Deinococcus</taxon>
    </lineage>
</organism>
<evidence type="ECO:0000256" key="2">
    <source>
        <dbReference type="SAM" id="MobiDB-lite"/>
    </source>
</evidence>
<gene>
    <name evidence="4" type="ORF">ACFOZ9_03410</name>
</gene>
<dbReference type="GO" id="GO:0016787">
    <property type="term" value="F:hydrolase activity"/>
    <property type="evidence" value="ECO:0007669"/>
    <property type="project" value="UniProtKB-KW"/>
</dbReference>
<feature type="domain" description="Isochorismatase-like" evidence="3">
    <location>
        <begin position="6"/>
        <end position="150"/>
    </location>
</feature>
<evidence type="ECO:0000259" key="3">
    <source>
        <dbReference type="Pfam" id="PF00857"/>
    </source>
</evidence>
<dbReference type="SUPFAM" id="SSF52499">
    <property type="entry name" value="Isochorismatase-like hydrolases"/>
    <property type="match status" value="1"/>
</dbReference>
<dbReference type="InterPro" id="IPR036380">
    <property type="entry name" value="Isochorismatase-like_sf"/>
</dbReference>
<dbReference type="Gene3D" id="3.40.50.850">
    <property type="entry name" value="Isochorismatase-like"/>
    <property type="match status" value="1"/>
</dbReference>
<feature type="region of interest" description="Disordered" evidence="2">
    <location>
        <begin position="57"/>
        <end position="80"/>
    </location>
</feature>
<keyword evidence="5" id="KW-1185">Reference proteome</keyword>
<dbReference type="InterPro" id="IPR050272">
    <property type="entry name" value="Isochorismatase-like_hydrls"/>
</dbReference>
<keyword evidence="1 4" id="KW-0378">Hydrolase</keyword>
<evidence type="ECO:0000256" key="1">
    <source>
        <dbReference type="ARBA" id="ARBA00022801"/>
    </source>
</evidence>
<dbReference type="PANTHER" id="PTHR43540:SF1">
    <property type="entry name" value="ISOCHORISMATASE HYDROLASE"/>
    <property type="match status" value="1"/>
</dbReference>
<reference evidence="5" key="1">
    <citation type="journal article" date="2019" name="Int. J. Syst. Evol. Microbiol.">
        <title>The Global Catalogue of Microorganisms (GCM) 10K type strain sequencing project: providing services to taxonomists for standard genome sequencing and annotation.</title>
        <authorList>
            <consortium name="The Broad Institute Genomics Platform"/>
            <consortium name="The Broad Institute Genome Sequencing Center for Infectious Disease"/>
            <person name="Wu L."/>
            <person name="Ma J."/>
        </authorList>
    </citation>
    <scope>NUCLEOTIDE SEQUENCE [LARGE SCALE GENOMIC DNA]</scope>
    <source>
        <strain evidence="5">CCUG 56029</strain>
    </source>
</reference>
<dbReference type="Proteomes" id="UP001595998">
    <property type="component" value="Unassembled WGS sequence"/>
</dbReference>
<comment type="caution">
    <text evidence="4">The sequence shown here is derived from an EMBL/GenBank/DDBJ whole genome shotgun (WGS) entry which is preliminary data.</text>
</comment>
<dbReference type="EMBL" id="JBHSEH010000004">
    <property type="protein sequence ID" value="MFC4425246.1"/>
    <property type="molecule type" value="Genomic_DNA"/>
</dbReference>
<protein>
    <submittedName>
        <fullName evidence="4">Cysteine hydrolase family protein</fullName>
        <ecNumber evidence="4">3.-.-.-</ecNumber>
    </submittedName>
</protein>
<dbReference type="Pfam" id="PF00857">
    <property type="entry name" value="Isochorismatase"/>
    <property type="match status" value="1"/>
</dbReference>
<name>A0ABV8XK99_9DEIO</name>
<dbReference type="RefSeq" id="WP_380036421.1">
    <property type="nucleotide sequence ID" value="NZ_JBHSEH010000004.1"/>
</dbReference>
<dbReference type="InterPro" id="IPR000868">
    <property type="entry name" value="Isochorismatase-like_dom"/>
</dbReference>
<evidence type="ECO:0000313" key="5">
    <source>
        <dbReference type="Proteomes" id="UP001595998"/>
    </source>
</evidence>
<dbReference type="PANTHER" id="PTHR43540">
    <property type="entry name" value="PEROXYUREIDOACRYLATE/UREIDOACRYLATE AMIDOHYDROLASE-RELATED"/>
    <property type="match status" value="1"/>
</dbReference>
<accession>A0ABV8XK99</accession>
<dbReference type="CDD" id="cd01014">
    <property type="entry name" value="nicotinamidase_related"/>
    <property type="match status" value="1"/>
</dbReference>